<evidence type="ECO:0000313" key="1">
    <source>
        <dbReference type="EMBL" id="MED6169722.1"/>
    </source>
</evidence>
<gene>
    <name evidence="1" type="ORF">PIB30_023931</name>
</gene>
<accession>A0ABU6V9V2</accession>
<reference evidence="1 2" key="1">
    <citation type="journal article" date="2023" name="Plants (Basel)">
        <title>Bridging the Gap: Combining Genomics and Transcriptomics Approaches to Understand Stylosanthes scabra, an Orphan Legume from the Brazilian Caatinga.</title>
        <authorList>
            <person name="Ferreira-Neto J.R.C."/>
            <person name="da Silva M.D."/>
            <person name="Binneck E."/>
            <person name="de Melo N.F."/>
            <person name="da Silva R.H."/>
            <person name="de Melo A.L.T.M."/>
            <person name="Pandolfi V."/>
            <person name="Bustamante F.O."/>
            <person name="Brasileiro-Vidal A.C."/>
            <person name="Benko-Iseppon A.M."/>
        </authorList>
    </citation>
    <scope>NUCLEOTIDE SEQUENCE [LARGE SCALE GENOMIC DNA]</scope>
    <source>
        <tissue evidence="1">Leaves</tissue>
    </source>
</reference>
<comment type="caution">
    <text evidence="1">The sequence shown here is derived from an EMBL/GenBank/DDBJ whole genome shotgun (WGS) entry which is preliminary data.</text>
</comment>
<protein>
    <submittedName>
        <fullName evidence="1">Uncharacterized protein</fullName>
    </submittedName>
</protein>
<keyword evidence="2" id="KW-1185">Reference proteome</keyword>
<organism evidence="1 2">
    <name type="scientific">Stylosanthes scabra</name>
    <dbReference type="NCBI Taxonomy" id="79078"/>
    <lineage>
        <taxon>Eukaryota</taxon>
        <taxon>Viridiplantae</taxon>
        <taxon>Streptophyta</taxon>
        <taxon>Embryophyta</taxon>
        <taxon>Tracheophyta</taxon>
        <taxon>Spermatophyta</taxon>
        <taxon>Magnoliopsida</taxon>
        <taxon>eudicotyledons</taxon>
        <taxon>Gunneridae</taxon>
        <taxon>Pentapetalae</taxon>
        <taxon>rosids</taxon>
        <taxon>fabids</taxon>
        <taxon>Fabales</taxon>
        <taxon>Fabaceae</taxon>
        <taxon>Papilionoideae</taxon>
        <taxon>50 kb inversion clade</taxon>
        <taxon>dalbergioids sensu lato</taxon>
        <taxon>Dalbergieae</taxon>
        <taxon>Pterocarpus clade</taxon>
        <taxon>Stylosanthes</taxon>
    </lineage>
</organism>
<evidence type="ECO:0000313" key="2">
    <source>
        <dbReference type="Proteomes" id="UP001341840"/>
    </source>
</evidence>
<name>A0ABU6V9V2_9FABA</name>
<proteinExistence type="predicted"/>
<sequence>MNSMLETIQGKSETSNIRNSDFVFTTMKCVENEVLIQKYKPDAMGISETPTITEVGCNNWISVSETAVNLKNDDEPNCHAIATRINVGPWASTKAGSIKQLWRGSLMKYETAMYMRALPFPFWTVVYLL</sequence>
<dbReference type="Proteomes" id="UP001341840">
    <property type="component" value="Unassembled WGS sequence"/>
</dbReference>
<dbReference type="EMBL" id="JASCZI010151119">
    <property type="protein sequence ID" value="MED6169722.1"/>
    <property type="molecule type" value="Genomic_DNA"/>
</dbReference>